<keyword evidence="3 4" id="KW-0326">Glycosidase</keyword>
<dbReference type="InterPro" id="IPR000805">
    <property type="entry name" value="Glyco_hydro_26"/>
</dbReference>
<comment type="similarity">
    <text evidence="1 4">Belongs to the glycosyl hydrolase 26 family.</text>
</comment>
<proteinExistence type="inferred from homology"/>
<evidence type="ECO:0000313" key="8">
    <source>
        <dbReference type="Proteomes" id="UP001163726"/>
    </source>
</evidence>
<evidence type="ECO:0000256" key="3">
    <source>
        <dbReference type="ARBA" id="ARBA00023295"/>
    </source>
</evidence>
<dbReference type="SUPFAM" id="SSF49785">
    <property type="entry name" value="Galactose-binding domain-like"/>
    <property type="match status" value="2"/>
</dbReference>
<dbReference type="EMBL" id="CP109965">
    <property type="protein sequence ID" value="WAJ70598.1"/>
    <property type="molecule type" value="Genomic_DNA"/>
</dbReference>
<evidence type="ECO:0000256" key="4">
    <source>
        <dbReference type="PROSITE-ProRule" id="PRU01100"/>
    </source>
</evidence>
<feature type="signal peptide" evidence="5">
    <location>
        <begin position="1"/>
        <end position="21"/>
    </location>
</feature>
<evidence type="ECO:0000256" key="2">
    <source>
        <dbReference type="ARBA" id="ARBA00022801"/>
    </source>
</evidence>
<dbReference type="RefSeq" id="WP_268074948.1">
    <property type="nucleotide sequence ID" value="NZ_CP109965.1"/>
</dbReference>
<dbReference type="PROSITE" id="PS51764">
    <property type="entry name" value="GH26"/>
    <property type="match status" value="1"/>
</dbReference>
<keyword evidence="8" id="KW-1185">Reference proteome</keyword>
<dbReference type="PROSITE" id="PS51257">
    <property type="entry name" value="PROKAR_LIPOPROTEIN"/>
    <property type="match status" value="1"/>
</dbReference>
<gene>
    <name evidence="7" type="ORF">OLW01_01915</name>
</gene>
<evidence type="ECO:0000313" key="7">
    <source>
        <dbReference type="EMBL" id="WAJ70598.1"/>
    </source>
</evidence>
<dbReference type="PANTHER" id="PTHR40079:SF4">
    <property type="entry name" value="GH26 DOMAIN-CONTAINING PROTEIN-RELATED"/>
    <property type="match status" value="1"/>
</dbReference>
<dbReference type="Gene3D" id="2.60.120.430">
    <property type="entry name" value="Galactose-binding lectin"/>
    <property type="match status" value="2"/>
</dbReference>
<keyword evidence="2 4" id="KW-0378">Hydrolase</keyword>
<name>A0ABY7AN08_9ALTE</name>
<organism evidence="7 8">
    <name type="scientific">Catenovulum adriaticum</name>
    <dbReference type="NCBI Taxonomy" id="2984846"/>
    <lineage>
        <taxon>Bacteria</taxon>
        <taxon>Pseudomonadati</taxon>
        <taxon>Pseudomonadota</taxon>
        <taxon>Gammaproteobacteria</taxon>
        <taxon>Alteromonadales</taxon>
        <taxon>Alteromonadaceae</taxon>
        <taxon>Catenovulum</taxon>
    </lineage>
</organism>
<evidence type="ECO:0000259" key="6">
    <source>
        <dbReference type="PROSITE" id="PS51764"/>
    </source>
</evidence>
<feature type="domain" description="GH26" evidence="6">
    <location>
        <begin position="47"/>
        <end position="347"/>
    </location>
</feature>
<reference evidence="7" key="1">
    <citation type="submission" date="2022-10" db="EMBL/GenBank/DDBJ databases">
        <title>Catenovulum adriacola sp. nov. isolated in the Harbour of Susak.</title>
        <authorList>
            <person name="Schoch T."/>
            <person name="Reich S.J."/>
            <person name="Stoeferle S."/>
            <person name="Flaiz M."/>
            <person name="Kazda M."/>
            <person name="Riedel C.U."/>
            <person name="Duerre P."/>
        </authorList>
    </citation>
    <scope>NUCLEOTIDE SEQUENCE</scope>
    <source>
        <strain evidence="7">TS8</strain>
    </source>
</reference>
<feature type="active site" description="Proton donor" evidence="4">
    <location>
        <position position="200"/>
    </location>
</feature>
<dbReference type="InterPro" id="IPR008979">
    <property type="entry name" value="Galactose-bd-like_sf"/>
</dbReference>
<dbReference type="PANTHER" id="PTHR40079">
    <property type="entry name" value="MANNAN ENDO-1,4-BETA-MANNOSIDASE E-RELATED"/>
    <property type="match status" value="1"/>
</dbReference>
<dbReference type="InterPro" id="IPR017853">
    <property type="entry name" value="GH"/>
</dbReference>
<dbReference type="GO" id="GO:0016787">
    <property type="term" value="F:hydrolase activity"/>
    <property type="evidence" value="ECO:0007669"/>
    <property type="project" value="UniProtKB-KW"/>
</dbReference>
<dbReference type="SUPFAM" id="SSF51445">
    <property type="entry name" value="(Trans)glycosidases"/>
    <property type="match status" value="1"/>
</dbReference>
<feature type="chain" id="PRO_5047115963" evidence="5">
    <location>
        <begin position="22"/>
        <end position="718"/>
    </location>
</feature>
<dbReference type="Proteomes" id="UP001163726">
    <property type="component" value="Chromosome"/>
</dbReference>
<accession>A0ABY7AN08</accession>
<dbReference type="InterPro" id="IPR022790">
    <property type="entry name" value="GH26_dom"/>
</dbReference>
<sequence length="718" mass="78691">MKKLLNLSLAASLLFALTGCGNEDPKVTYISDAGNGGADGGSLHGPTLEPVMLNYLNEIKGSKTVVGVHNDEKVLENNPSYWSKKAAELTGSWPALWGMDFGFGEAGVGLRASLVSQAEAAWQQGALVNVMMHVCPPTTNEDCGWEGGVLTDLTEAQWTSLLTEGGDLNNAWKVRLDSYAKIFESMNQRGVRVLFRPFHEMNQTLFWWSLAGKPEYTVKLYQLTHDYLVDDKALTNLTFTWNLQDFSTLEADLDAYDPGAGYWDILSLDNYNTDGKGFSQEKYDLLLNKAGDKPIALGEVATLPTPEILKQQPKWTFVMSWAELTFIDNSDSSIKALYSADNVVTLEDKAGWPGFSGDDRLVLDIPGGITPPDDSTPAEPLIIFEDTANGWTAGQSDKVTHEIIEGDADHGKVIQHTYTAGETVSEFIFDSPQDLSDYANGTIEFDLKIVNQPAGIEYWAFKIDCGWPCGTGDVDLSTNANGVTPTVGEWQHYKFYISDLLKLNADNALEIDYITSPIVIVPQPWSDAQIGVVIQLDNIKYTAGVVEAPSVADKAIFENELPDEWMVGQSGKVTQELVDGDAEHGKVLQHTYIGGETVSELIFNEAQDLSAYKDGSIQFDLKIVNQPSGITGWSFKIDCGWPCGTGDVALESNVAGTTPKVGEWQRYKFRIADLLTLNGDNSLMIDYVTAPFVLVPQPWSSEQVGVVVQLDNIVYSAD</sequence>
<dbReference type="Gene3D" id="3.20.20.80">
    <property type="entry name" value="Glycosidases"/>
    <property type="match status" value="1"/>
</dbReference>
<keyword evidence="5" id="KW-0732">Signal</keyword>
<evidence type="ECO:0000256" key="5">
    <source>
        <dbReference type="SAM" id="SignalP"/>
    </source>
</evidence>
<protein>
    <submittedName>
        <fullName evidence="7">Glycoside hydrolase family 26 protein</fullName>
    </submittedName>
</protein>
<dbReference type="Pfam" id="PF02156">
    <property type="entry name" value="Glyco_hydro_26"/>
    <property type="match status" value="1"/>
</dbReference>
<feature type="active site" description="Nucleophile" evidence="4">
    <location>
        <position position="299"/>
    </location>
</feature>
<dbReference type="PRINTS" id="PR00739">
    <property type="entry name" value="GLHYDRLASE26"/>
</dbReference>
<evidence type="ECO:0000256" key="1">
    <source>
        <dbReference type="ARBA" id="ARBA00007754"/>
    </source>
</evidence>